<dbReference type="AlphaFoldDB" id="A0A9J5WFN9"/>
<dbReference type="Proteomes" id="UP000824120">
    <property type="component" value="Chromosome 11"/>
</dbReference>
<name>A0A9J5WFN9_SOLCO</name>
<reference evidence="2 3" key="1">
    <citation type="submission" date="2020-09" db="EMBL/GenBank/DDBJ databases">
        <title>De no assembly of potato wild relative species, Solanum commersonii.</title>
        <authorList>
            <person name="Cho K."/>
        </authorList>
    </citation>
    <scope>NUCLEOTIDE SEQUENCE [LARGE SCALE GENOMIC DNA]</scope>
    <source>
        <strain evidence="2">LZ3.2</strain>
        <tissue evidence="2">Leaf</tissue>
    </source>
</reference>
<organism evidence="2 3">
    <name type="scientific">Solanum commersonii</name>
    <name type="common">Commerson's wild potato</name>
    <name type="synonym">Commerson's nightshade</name>
    <dbReference type="NCBI Taxonomy" id="4109"/>
    <lineage>
        <taxon>Eukaryota</taxon>
        <taxon>Viridiplantae</taxon>
        <taxon>Streptophyta</taxon>
        <taxon>Embryophyta</taxon>
        <taxon>Tracheophyta</taxon>
        <taxon>Spermatophyta</taxon>
        <taxon>Magnoliopsida</taxon>
        <taxon>eudicotyledons</taxon>
        <taxon>Gunneridae</taxon>
        <taxon>Pentapetalae</taxon>
        <taxon>asterids</taxon>
        <taxon>lamiids</taxon>
        <taxon>Solanales</taxon>
        <taxon>Solanaceae</taxon>
        <taxon>Solanoideae</taxon>
        <taxon>Solaneae</taxon>
        <taxon>Solanum</taxon>
    </lineage>
</organism>
<gene>
    <name evidence="2" type="ORF">H5410_054713</name>
</gene>
<evidence type="ECO:0000313" key="3">
    <source>
        <dbReference type="Proteomes" id="UP000824120"/>
    </source>
</evidence>
<evidence type="ECO:0000313" key="2">
    <source>
        <dbReference type="EMBL" id="KAG5574579.1"/>
    </source>
</evidence>
<feature type="region of interest" description="Disordered" evidence="1">
    <location>
        <begin position="181"/>
        <end position="209"/>
    </location>
</feature>
<accession>A0A9J5WFN9</accession>
<keyword evidence="3" id="KW-1185">Reference proteome</keyword>
<dbReference type="EMBL" id="JACXVP010000011">
    <property type="protein sequence ID" value="KAG5574579.1"/>
    <property type="molecule type" value="Genomic_DNA"/>
</dbReference>
<sequence length="209" mass="23567">MSGVRIPPRPQPAQKGTRLGKNSRASISSITKKPSLSLISLLEAIVTSRRIDDCIKDAVLVHLRLLNWLVVNSPRGYGTKDYLGPRPRVQFRSQPMTNMSSKLPSVTPELLHSGSLTCLISEEPQSNLVSLCMEIINSSLWWDSIMDFTTFSIGPFLSLPSPKLVMEEGIEKKAEYPHPFLLRNRKKPQKEERVESEEERDVEIEIASK</sequence>
<protein>
    <submittedName>
        <fullName evidence="2">Uncharacterized protein</fullName>
    </submittedName>
</protein>
<evidence type="ECO:0000256" key="1">
    <source>
        <dbReference type="SAM" id="MobiDB-lite"/>
    </source>
</evidence>
<proteinExistence type="predicted"/>
<feature type="region of interest" description="Disordered" evidence="1">
    <location>
        <begin position="1"/>
        <end position="26"/>
    </location>
</feature>
<comment type="caution">
    <text evidence="2">The sequence shown here is derived from an EMBL/GenBank/DDBJ whole genome shotgun (WGS) entry which is preliminary data.</text>
</comment>
<feature type="compositionally biased region" description="Acidic residues" evidence="1">
    <location>
        <begin position="194"/>
        <end position="209"/>
    </location>
</feature>